<evidence type="ECO:0000259" key="1">
    <source>
        <dbReference type="Pfam" id="PF09861"/>
    </source>
</evidence>
<dbReference type="Gene3D" id="3.40.50.11440">
    <property type="match status" value="1"/>
</dbReference>
<dbReference type="InterPro" id="IPR048520">
    <property type="entry name" value="LarA_C"/>
</dbReference>
<dbReference type="InterPro" id="IPR047926">
    <property type="entry name" value="Ni_dep_LarA"/>
</dbReference>
<reference evidence="3" key="2">
    <citation type="journal article" date="2022" name="Nat. Microbiol.">
        <title>A closed Candidatus Odinarchaeum chromosome exposes Asgard archaeal viruses.</title>
        <authorList>
            <person name="Tamarit D."/>
            <person name="Caceres E.F."/>
            <person name="Krupovic M."/>
            <person name="Nijland R."/>
            <person name="Eme L."/>
            <person name="Robinson N.P."/>
            <person name="Ettema T.J.G."/>
        </authorList>
    </citation>
    <scope>NUCLEOTIDE SEQUENCE</scope>
    <source>
        <strain evidence="3">LCB_4</strain>
    </source>
</reference>
<dbReference type="KEGG" id="oyw:OdinLCB4_000080"/>
<proteinExistence type="predicted"/>
<evidence type="ECO:0000313" key="3">
    <source>
        <dbReference type="EMBL" id="WEU40368.1"/>
    </source>
</evidence>
<dbReference type="InterPro" id="IPR043166">
    <property type="entry name" value="LarA-like_C"/>
</dbReference>
<dbReference type="GO" id="GO:0050043">
    <property type="term" value="F:lactate racemase activity"/>
    <property type="evidence" value="ECO:0007669"/>
    <property type="project" value="InterPro"/>
</dbReference>
<dbReference type="Pfam" id="PF09861">
    <property type="entry name" value="Lar_N"/>
    <property type="match status" value="1"/>
</dbReference>
<feature type="domain" description="LarA-like N-terminal" evidence="1">
    <location>
        <begin position="7"/>
        <end position="198"/>
    </location>
</feature>
<dbReference type="Gene3D" id="3.90.226.30">
    <property type="match status" value="1"/>
</dbReference>
<gene>
    <name evidence="3" type="primary">larA</name>
    <name evidence="3" type="ORF">OdinLCB4_000080</name>
</gene>
<dbReference type="Pfam" id="PF21113">
    <property type="entry name" value="LarA_C"/>
    <property type="match status" value="1"/>
</dbReference>
<dbReference type="NCBIfam" id="NF033504">
    <property type="entry name" value="Ni_dep_LarA"/>
    <property type="match status" value="1"/>
</dbReference>
<organism evidence="3 4">
    <name type="scientific">Odinarchaeota yellowstonii (strain LCB_4)</name>
    <dbReference type="NCBI Taxonomy" id="1841599"/>
    <lineage>
        <taxon>Archaea</taxon>
        <taxon>Promethearchaeati</taxon>
        <taxon>Candidatus Odinarchaeota</taxon>
        <taxon>Candidatus Odinarchaeia</taxon>
        <taxon>Candidatus Odinarchaeales</taxon>
        <taxon>Candidatus Odinarchaeaceae</taxon>
        <taxon>Candidatus Odinarchaeum</taxon>
    </lineage>
</organism>
<dbReference type="PANTHER" id="PTHR33171">
    <property type="entry name" value="LAR_N DOMAIN-CONTAINING PROTEIN"/>
    <property type="match status" value="1"/>
</dbReference>
<protein>
    <submittedName>
        <fullName evidence="3">Nickel-dependent lactate racemase</fullName>
    </submittedName>
</protein>
<evidence type="ECO:0000259" key="2">
    <source>
        <dbReference type="Pfam" id="PF21113"/>
    </source>
</evidence>
<dbReference type="EMBL" id="CP091871">
    <property type="protein sequence ID" value="WEU40368.1"/>
    <property type="molecule type" value="Genomic_DNA"/>
</dbReference>
<dbReference type="AlphaFoldDB" id="A0AAF0D2E3"/>
<dbReference type="InterPro" id="IPR048068">
    <property type="entry name" value="LarA-like"/>
</dbReference>
<reference evidence="3" key="1">
    <citation type="journal article" date="2017" name="Nature">
        <title>Asgard archaea illuminate the origin of eukaryotic cellular complexity.</title>
        <authorList>
            <person name="Zaremba-Niedzwiedzka K."/>
            <person name="Caceres E.F."/>
            <person name="Saw J.H."/>
            <person name="Backstrom D."/>
            <person name="Juzokaite L."/>
            <person name="Vancaester E."/>
            <person name="Seitz K.W."/>
            <person name="Anantharaman K."/>
            <person name="Starnawski P."/>
            <person name="Kjeldsen K.U."/>
            <person name="Scott M.B."/>
            <person name="Nunoura T."/>
            <person name="Banfield J.F."/>
            <person name="Schramm A."/>
            <person name="Baker B.J."/>
            <person name="Spang A."/>
            <person name="Ettema T.J.G."/>
        </authorList>
    </citation>
    <scope>NUCLEOTIDE SEQUENCE</scope>
    <source>
        <strain evidence="3">LCB_4</strain>
    </source>
</reference>
<sequence length="415" mass="46283">MEIKIPYGSTFQKITVNEDNILRIVYPNAVKKHDERNVLEHAFNHPIGSPSLSEFLDDIPRFIILVNDAQRSTPTSKILNFIEPQLEGRDFIFLVATGDHRAPTEAEIKQILGDKLYSKYRDRVIYHDSKNSDLYYFGKTSRGTEIYLNKLLADYGVIIAINSLEPHYFAGYTGGRKSLVPGVAGYKTITQNHSLSLYREAQLTRLKGNPVHEDFEEIAKIVLKKIKIFAINTVIDGEGAIYACATGDIIKSFYQLVEAAEDVYCARIPCKADIVVTVARPPLDINLYQAQKAIESAKIAVKDGGVIILVAECREGIGPPDFYNLMKESDSPDEVFAKIKSNYKLGYHKTAKLIETAMFSNIFIVSNMKPEVFEGTFIKPFSNIANALQEAVKITGASSKILFLMDGGTVAPIIK</sequence>
<dbReference type="PANTHER" id="PTHR33171:SF17">
    <property type="entry name" value="LARA-LIKE N-TERMINAL DOMAIN-CONTAINING PROTEIN"/>
    <property type="match status" value="1"/>
</dbReference>
<dbReference type="InterPro" id="IPR018657">
    <property type="entry name" value="LarA-like_N"/>
</dbReference>
<dbReference type="Proteomes" id="UP000186851">
    <property type="component" value="Chromosome"/>
</dbReference>
<evidence type="ECO:0000313" key="4">
    <source>
        <dbReference type="Proteomes" id="UP000186851"/>
    </source>
</evidence>
<feature type="domain" description="Lactate racemase C-terminal" evidence="2">
    <location>
        <begin position="271"/>
        <end position="410"/>
    </location>
</feature>
<accession>A0AAF0D2E3</accession>
<name>A0AAF0D2E3_ODILC</name>